<comment type="caution">
    <text evidence="2">The sequence shown here is derived from an EMBL/GenBank/DDBJ whole genome shotgun (WGS) entry which is preliminary data.</text>
</comment>
<dbReference type="CDD" id="cd00093">
    <property type="entry name" value="HTH_XRE"/>
    <property type="match status" value="1"/>
</dbReference>
<dbReference type="Pfam" id="PF01381">
    <property type="entry name" value="HTH_3"/>
    <property type="match status" value="1"/>
</dbReference>
<dbReference type="OrthoDB" id="1859224at2"/>
<dbReference type="PROSITE" id="PS50943">
    <property type="entry name" value="HTH_CROC1"/>
    <property type="match status" value="1"/>
</dbReference>
<dbReference type="SUPFAM" id="SSF47413">
    <property type="entry name" value="lambda repressor-like DNA-binding domains"/>
    <property type="match status" value="1"/>
</dbReference>
<name>A0A6N7W065_ACIFE</name>
<gene>
    <name evidence="2" type="ORF">FX155_03035</name>
</gene>
<sequence>MRINVYAVLDAMAKKEVNQTALAKKSGVTRQAINNVLKGQKRGVRIDTIGKLAAALDVPPLELIQK</sequence>
<reference evidence="2 3" key="1">
    <citation type="submission" date="2019-08" db="EMBL/GenBank/DDBJ databases">
        <title>In-depth cultivation of the pig gut microbiome towards novel bacterial diversity and tailored functional studies.</title>
        <authorList>
            <person name="Wylensek D."/>
            <person name="Hitch T.C.A."/>
            <person name="Clavel T."/>
        </authorList>
    </citation>
    <scope>NUCLEOTIDE SEQUENCE [LARGE SCALE GENOMIC DNA]</scope>
    <source>
        <strain evidence="2 3">WCA-389-WT-5B</strain>
    </source>
</reference>
<evidence type="ECO:0000313" key="2">
    <source>
        <dbReference type="EMBL" id="MSS81586.1"/>
    </source>
</evidence>
<protein>
    <submittedName>
        <fullName evidence="2">Helix-turn-helix transcriptional regulator</fullName>
    </submittedName>
</protein>
<evidence type="ECO:0000313" key="3">
    <source>
        <dbReference type="Proteomes" id="UP000441455"/>
    </source>
</evidence>
<dbReference type="Proteomes" id="UP000441455">
    <property type="component" value="Unassembled WGS sequence"/>
</dbReference>
<evidence type="ECO:0000259" key="1">
    <source>
        <dbReference type="PROSITE" id="PS50943"/>
    </source>
</evidence>
<dbReference type="InterPro" id="IPR010982">
    <property type="entry name" value="Lambda_DNA-bd_dom_sf"/>
</dbReference>
<dbReference type="InterPro" id="IPR001387">
    <property type="entry name" value="Cro/C1-type_HTH"/>
</dbReference>
<dbReference type="EMBL" id="VULN01000003">
    <property type="protein sequence ID" value="MSS81586.1"/>
    <property type="molecule type" value="Genomic_DNA"/>
</dbReference>
<dbReference type="GO" id="GO:0003677">
    <property type="term" value="F:DNA binding"/>
    <property type="evidence" value="ECO:0007669"/>
    <property type="project" value="InterPro"/>
</dbReference>
<dbReference type="SMART" id="SM00530">
    <property type="entry name" value="HTH_XRE"/>
    <property type="match status" value="1"/>
</dbReference>
<dbReference type="AlphaFoldDB" id="A0A6N7W065"/>
<feature type="domain" description="HTH cro/C1-type" evidence="1">
    <location>
        <begin position="8"/>
        <end position="63"/>
    </location>
</feature>
<dbReference type="RefSeq" id="WP_022487017.1">
    <property type="nucleotide sequence ID" value="NZ_JALEUN010000135.1"/>
</dbReference>
<proteinExistence type="predicted"/>
<dbReference type="Gene3D" id="1.10.260.40">
    <property type="entry name" value="lambda repressor-like DNA-binding domains"/>
    <property type="match status" value="1"/>
</dbReference>
<accession>A0A6N7W065</accession>
<organism evidence="2 3">
    <name type="scientific">Acidaminococcus fermentans</name>
    <dbReference type="NCBI Taxonomy" id="905"/>
    <lineage>
        <taxon>Bacteria</taxon>
        <taxon>Bacillati</taxon>
        <taxon>Bacillota</taxon>
        <taxon>Negativicutes</taxon>
        <taxon>Acidaminococcales</taxon>
        <taxon>Acidaminococcaceae</taxon>
        <taxon>Acidaminococcus</taxon>
    </lineage>
</organism>